<evidence type="ECO:0000313" key="2">
    <source>
        <dbReference type="Proteomes" id="UP000050277"/>
    </source>
</evidence>
<dbReference type="Proteomes" id="UP000050277">
    <property type="component" value="Unassembled WGS sequence"/>
</dbReference>
<proteinExistence type="predicted"/>
<organism evidence="1 2">
    <name type="scientific">Herpetosiphon geysericola</name>
    <dbReference type="NCBI Taxonomy" id="70996"/>
    <lineage>
        <taxon>Bacteria</taxon>
        <taxon>Bacillati</taxon>
        <taxon>Chloroflexota</taxon>
        <taxon>Chloroflexia</taxon>
        <taxon>Herpetosiphonales</taxon>
        <taxon>Herpetosiphonaceae</taxon>
        <taxon>Herpetosiphon</taxon>
    </lineage>
</organism>
<comment type="caution">
    <text evidence="1">The sequence shown here is derived from an EMBL/GenBank/DDBJ whole genome shotgun (WGS) entry which is preliminary data.</text>
</comment>
<dbReference type="EMBL" id="LGKP01000042">
    <property type="protein sequence ID" value="KPL80014.1"/>
    <property type="molecule type" value="Genomic_DNA"/>
</dbReference>
<dbReference type="RefSeq" id="WP_054537369.1">
    <property type="nucleotide sequence ID" value="NZ_LGKP01000042.1"/>
</dbReference>
<dbReference type="STRING" id="70996.SE18_25880"/>
<accession>A0A0P6XCC4</accession>
<keyword evidence="2" id="KW-1185">Reference proteome</keyword>
<sequence>MSADFKKYMIGLLAFFVVAILMVAVILPAGSKAIKNTADTVGESVSCTLAVCDQQTSHHTK</sequence>
<reference evidence="1 2" key="1">
    <citation type="submission" date="2015-07" db="EMBL/GenBank/DDBJ databases">
        <title>Whole genome sequence of Herpetosiphon geysericola DSM 7119.</title>
        <authorList>
            <person name="Hemp J."/>
            <person name="Ward L.M."/>
            <person name="Pace L.A."/>
            <person name="Fischer W.W."/>
        </authorList>
    </citation>
    <scope>NUCLEOTIDE SEQUENCE [LARGE SCALE GENOMIC DNA]</scope>
    <source>
        <strain evidence="1 2">DSM 7119</strain>
    </source>
</reference>
<gene>
    <name evidence="1" type="ORF">SE18_25880</name>
</gene>
<protein>
    <submittedName>
        <fullName evidence="1">Uncharacterized protein</fullName>
    </submittedName>
</protein>
<name>A0A0P6XCC4_9CHLR</name>
<evidence type="ECO:0000313" key="1">
    <source>
        <dbReference type="EMBL" id="KPL80014.1"/>
    </source>
</evidence>
<dbReference type="AlphaFoldDB" id="A0A0P6XCC4"/>